<feature type="region of interest" description="Disordered" evidence="1">
    <location>
        <begin position="361"/>
        <end position="380"/>
    </location>
</feature>
<evidence type="ECO:0000256" key="1">
    <source>
        <dbReference type="SAM" id="MobiDB-lite"/>
    </source>
</evidence>
<keyword evidence="3" id="KW-1185">Reference proteome</keyword>
<sequence>MFGKQLNLKLKPNDTQKQIFQQHLSGNNQMPVQNNIQCKNEDSSFQARVLGISINTNNFQQRDHQVNQVAINQVNQGYVGQFQMIKSNYLDENGDVYINQNAQVQNSFLYSICNMIDSQKSYQSNIQQEFLKSSLTNGLKINKFLNQGGEMNKSIVLYDELQDQAQVSVQNQLQQFNNIKNNQLENMSFIRNNAQLINQSQLARSKFYVDKNNFQRYLDYSKCIQNSQLQGQIIDLNSFCLIDQQIKPNFDAQSDDAQSDGQFINENYPKSAQELDENTNYVINNSNTYQPKQITNNQKFEQKQQMQKDVIKQQTHNQSQNNEISCDFDGGISDVKNLSSNLNSNQQDSLSNSYTRKVNLVNKTIKQKRQKKDSENKYRQSKHKNVFKNFGCTLIRFIMYNPHFQDRLSNEMLKEDSQGKKDFQDWLQFDAKLDNKTTFIKAFTTFKQETDKIKKFKQILRELAQDFYENFSLIYLMNSNKISNFEIHLRSIYTFLASLNEPQNLEKFKPVPFEDLR</sequence>
<feature type="region of interest" description="Disordered" evidence="1">
    <location>
        <begin position="299"/>
        <end position="325"/>
    </location>
</feature>
<evidence type="ECO:0000313" key="3">
    <source>
        <dbReference type="Proteomes" id="UP000009168"/>
    </source>
</evidence>
<dbReference type="RefSeq" id="XP_001032627.2">
    <property type="nucleotide sequence ID" value="XM_001032627.2"/>
</dbReference>
<feature type="compositionally biased region" description="Polar residues" evidence="1">
    <location>
        <begin position="299"/>
        <end position="324"/>
    </location>
</feature>
<dbReference type="EMBL" id="GG662510">
    <property type="protein sequence ID" value="EAR84964.2"/>
    <property type="molecule type" value="Genomic_DNA"/>
</dbReference>
<evidence type="ECO:0000313" key="2">
    <source>
        <dbReference type="EMBL" id="EAR84964.2"/>
    </source>
</evidence>
<accession>I7MCU8</accession>
<dbReference type="KEGG" id="tet:TTHERM_00585220"/>
<dbReference type="InParanoid" id="I7MCU8"/>
<dbReference type="GeneID" id="7824016"/>
<dbReference type="Proteomes" id="UP000009168">
    <property type="component" value="Unassembled WGS sequence"/>
</dbReference>
<protein>
    <submittedName>
        <fullName evidence="2">Uncharacterized protein</fullName>
    </submittedName>
</protein>
<name>I7MCU8_TETTS</name>
<dbReference type="AlphaFoldDB" id="I7MCU8"/>
<organism evidence="2 3">
    <name type="scientific">Tetrahymena thermophila (strain SB210)</name>
    <dbReference type="NCBI Taxonomy" id="312017"/>
    <lineage>
        <taxon>Eukaryota</taxon>
        <taxon>Sar</taxon>
        <taxon>Alveolata</taxon>
        <taxon>Ciliophora</taxon>
        <taxon>Intramacronucleata</taxon>
        <taxon>Oligohymenophorea</taxon>
        <taxon>Hymenostomatida</taxon>
        <taxon>Tetrahymenina</taxon>
        <taxon>Tetrahymenidae</taxon>
        <taxon>Tetrahymena</taxon>
    </lineage>
</organism>
<proteinExistence type="predicted"/>
<gene>
    <name evidence="2" type="ORF">TTHERM_00585220</name>
</gene>
<reference evidence="3" key="1">
    <citation type="journal article" date="2006" name="PLoS Biol.">
        <title>Macronuclear genome sequence of the ciliate Tetrahymena thermophila, a model eukaryote.</title>
        <authorList>
            <person name="Eisen J.A."/>
            <person name="Coyne R.S."/>
            <person name="Wu M."/>
            <person name="Wu D."/>
            <person name="Thiagarajan M."/>
            <person name="Wortman J.R."/>
            <person name="Badger J.H."/>
            <person name="Ren Q."/>
            <person name="Amedeo P."/>
            <person name="Jones K.M."/>
            <person name="Tallon L.J."/>
            <person name="Delcher A.L."/>
            <person name="Salzberg S.L."/>
            <person name="Silva J.C."/>
            <person name="Haas B.J."/>
            <person name="Majoros W.H."/>
            <person name="Farzad M."/>
            <person name="Carlton J.M."/>
            <person name="Smith R.K. Jr."/>
            <person name="Garg J."/>
            <person name="Pearlman R.E."/>
            <person name="Karrer K.M."/>
            <person name="Sun L."/>
            <person name="Manning G."/>
            <person name="Elde N.C."/>
            <person name="Turkewitz A.P."/>
            <person name="Asai D.J."/>
            <person name="Wilkes D.E."/>
            <person name="Wang Y."/>
            <person name="Cai H."/>
            <person name="Collins K."/>
            <person name="Stewart B.A."/>
            <person name="Lee S.R."/>
            <person name="Wilamowska K."/>
            <person name="Weinberg Z."/>
            <person name="Ruzzo W.L."/>
            <person name="Wloga D."/>
            <person name="Gaertig J."/>
            <person name="Frankel J."/>
            <person name="Tsao C.-C."/>
            <person name="Gorovsky M.A."/>
            <person name="Keeling P.J."/>
            <person name="Waller R.F."/>
            <person name="Patron N.J."/>
            <person name="Cherry J.M."/>
            <person name="Stover N.A."/>
            <person name="Krieger C.J."/>
            <person name="del Toro C."/>
            <person name="Ryder H.F."/>
            <person name="Williamson S.C."/>
            <person name="Barbeau R.A."/>
            <person name="Hamilton E.P."/>
            <person name="Orias E."/>
        </authorList>
    </citation>
    <scope>NUCLEOTIDE SEQUENCE [LARGE SCALE GENOMIC DNA]</scope>
    <source>
        <strain evidence="3">SB210</strain>
    </source>
</reference>